<evidence type="ECO:0000313" key="1">
    <source>
        <dbReference type="EMBL" id="KAI8536967.1"/>
    </source>
</evidence>
<proteinExistence type="predicted"/>
<comment type="caution">
    <text evidence="1">The sequence shown here is derived from an EMBL/GenBank/DDBJ whole genome shotgun (WGS) entry which is preliminary data.</text>
</comment>
<protein>
    <submittedName>
        <fullName evidence="1">Uncharacterized protein</fullName>
    </submittedName>
</protein>
<gene>
    <name evidence="1" type="ORF">RHMOL_Rhmol10G0298100</name>
</gene>
<accession>A0ACC0M8Y4</accession>
<name>A0ACC0M8Y4_RHOML</name>
<sequence>MKASKVVAWHGRTNAVCKCNAMQLKENKPFSQSVVALAKSLTVPQLAYLREQFTLLGPNKSGYISLQNIKTAVAKNSTEAMKDSRVLDYAHMMSTLQYRKLDFEEFCVAAISVH</sequence>
<dbReference type="Proteomes" id="UP001062846">
    <property type="component" value="Chromosome 10"/>
</dbReference>
<reference evidence="1" key="1">
    <citation type="submission" date="2022-02" db="EMBL/GenBank/DDBJ databases">
        <title>Plant Genome Project.</title>
        <authorList>
            <person name="Zhang R.-G."/>
        </authorList>
    </citation>
    <scope>NUCLEOTIDE SEQUENCE</scope>
    <source>
        <strain evidence="1">AT1</strain>
    </source>
</reference>
<dbReference type="EMBL" id="CM046397">
    <property type="protein sequence ID" value="KAI8536967.1"/>
    <property type="molecule type" value="Genomic_DNA"/>
</dbReference>
<organism evidence="1 2">
    <name type="scientific">Rhododendron molle</name>
    <name type="common">Chinese azalea</name>
    <name type="synonym">Azalea mollis</name>
    <dbReference type="NCBI Taxonomy" id="49168"/>
    <lineage>
        <taxon>Eukaryota</taxon>
        <taxon>Viridiplantae</taxon>
        <taxon>Streptophyta</taxon>
        <taxon>Embryophyta</taxon>
        <taxon>Tracheophyta</taxon>
        <taxon>Spermatophyta</taxon>
        <taxon>Magnoliopsida</taxon>
        <taxon>eudicotyledons</taxon>
        <taxon>Gunneridae</taxon>
        <taxon>Pentapetalae</taxon>
        <taxon>asterids</taxon>
        <taxon>Ericales</taxon>
        <taxon>Ericaceae</taxon>
        <taxon>Ericoideae</taxon>
        <taxon>Rhodoreae</taxon>
        <taxon>Rhododendron</taxon>
    </lineage>
</organism>
<keyword evidence="2" id="KW-1185">Reference proteome</keyword>
<evidence type="ECO:0000313" key="2">
    <source>
        <dbReference type="Proteomes" id="UP001062846"/>
    </source>
</evidence>